<reference evidence="2 3" key="1">
    <citation type="submission" date="2016-03" db="EMBL/GenBank/DDBJ databases">
        <title>Whole genome sequencing of Grifola frondosa 9006-11.</title>
        <authorList>
            <person name="Min B."/>
            <person name="Park H."/>
            <person name="Kim J.-G."/>
            <person name="Cho H."/>
            <person name="Oh Y.-L."/>
            <person name="Kong W.-S."/>
            <person name="Choi I.-G."/>
        </authorList>
    </citation>
    <scope>NUCLEOTIDE SEQUENCE [LARGE SCALE GENOMIC DNA]</scope>
    <source>
        <strain evidence="2 3">9006-11</strain>
    </source>
</reference>
<comment type="caution">
    <text evidence="2">The sequence shown here is derived from an EMBL/GenBank/DDBJ whole genome shotgun (WGS) entry which is preliminary data.</text>
</comment>
<name>A0A1C7MIH9_GRIFR</name>
<accession>A0A1C7MIH9</accession>
<evidence type="ECO:0000313" key="3">
    <source>
        <dbReference type="Proteomes" id="UP000092993"/>
    </source>
</evidence>
<evidence type="ECO:0000313" key="2">
    <source>
        <dbReference type="EMBL" id="OBZ76628.1"/>
    </source>
</evidence>
<proteinExistence type="predicted"/>
<feature type="compositionally biased region" description="Basic and acidic residues" evidence="1">
    <location>
        <begin position="291"/>
        <end position="300"/>
    </location>
</feature>
<dbReference type="EMBL" id="LUGG01000003">
    <property type="protein sequence ID" value="OBZ76628.1"/>
    <property type="molecule type" value="Genomic_DNA"/>
</dbReference>
<dbReference type="AlphaFoldDB" id="A0A1C7MIH9"/>
<dbReference type="OMA" id="DVACTHG"/>
<organism evidence="2 3">
    <name type="scientific">Grifola frondosa</name>
    <name type="common">Maitake</name>
    <name type="synonym">Polyporus frondosus</name>
    <dbReference type="NCBI Taxonomy" id="5627"/>
    <lineage>
        <taxon>Eukaryota</taxon>
        <taxon>Fungi</taxon>
        <taxon>Dikarya</taxon>
        <taxon>Basidiomycota</taxon>
        <taxon>Agaricomycotina</taxon>
        <taxon>Agaricomycetes</taxon>
        <taxon>Polyporales</taxon>
        <taxon>Grifolaceae</taxon>
        <taxon>Grifola</taxon>
    </lineage>
</organism>
<gene>
    <name evidence="2" type="ORF">A0H81_03268</name>
</gene>
<sequence length="312" mass="34984">MGKRPRVPSALRSELTEYSSLLRALRTSNTLDLSTQLAESVLRPSGHVYVSRPDDEGEDERPVTESISLGPISEAGSSLDHQWKLAPQKENTRDTWTRWPLLAGDVHVPEWGLEDEVKFLAVQAIQSRHDSDAPILHDHIRDAHVDKEPTRIELLGSDEDEEDSLLSPLSLRALTVTSTLFLSRLLSLLAVQVPVTEKSMQNRVRPINWETVLGVVGANGLADASMLESVKRRMELIYPTSFSHVIDRVQSVSSVQHRLTDMLTPHELGFLSVQEPASRSRKRGPYTKRSMATDDHDACPAKKRRRRKSKPG</sequence>
<keyword evidence="3" id="KW-1185">Reference proteome</keyword>
<feature type="region of interest" description="Disordered" evidence="1">
    <location>
        <begin position="275"/>
        <end position="312"/>
    </location>
</feature>
<feature type="compositionally biased region" description="Basic residues" evidence="1">
    <location>
        <begin position="301"/>
        <end position="312"/>
    </location>
</feature>
<evidence type="ECO:0000256" key="1">
    <source>
        <dbReference type="SAM" id="MobiDB-lite"/>
    </source>
</evidence>
<dbReference type="Proteomes" id="UP000092993">
    <property type="component" value="Unassembled WGS sequence"/>
</dbReference>
<protein>
    <submittedName>
        <fullName evidence="2">Uncharacterized protein</fullName>
    </submittedName>
</protein>
<dbReference type="OrthoDB" id="3260379at2759"/>